<dbReference type="Proteomes" id="UP000823914">
    <property type="component" value="Unassembled WGS sequence"/>
</dbReference>
<feature type="region of interest" description="Disordered" evidence="11">
    <location>
        <begin position="84"/>
        <end position="121"/>
    </location>
</feature>
<evidence type="ECO:0000256" key="2">
    <source>
        <dbReference type="ARBA" id="ARBA00008445"/>
    </source>
</evidence>
<evidence type="ECO:0000256" key="8">
    <source>
        <dbReference type="ARBA" id="ARBA00023010"/>
    </source>
</evidence>
<dbReference type="EMBL" id="JAHLFV010000161">
    <property type="protein sequence ID" value="MBU3850249.1"/>
    <property type="molecule type" value="Genomic_DNA"/>
</dbReference>
<organism evidence="12 13">
    <name type="scientific">Candidatus Treponema excrementipullorum</name>
    <dbReference type="NCBI Taxonomy" id="2838768"/>
    <lineage>
        <taxon>Bacteria</taxon>
        <taxon>Pseudomonadati</taxon>
        <taxon>Spirochaetota</taxon>
        <taxon>Spirochaetia</taxon>
        <taxon>Spirochaetales</taxon>
        <taxon>Treponemataceae</taxon>
        <taxon>Treponema</taxon>
    </lineage>
</organism>
<dbReference type="NCBIfam" id="TIGR00810">
    <property type="entry name" value="secG"/>
    <property type="match status" value="1"/>
</dbReference>
<dbReference type="PRINTS" id="PR01651">
    <property type="entry name" value="SECGEXPORT"/>
</dbReference>
<keyword evidence="6 10" id="KW-0653">Protein transport</keyword>
<feature type="transmembrane region" description="Helical" evidence="10">
    <location>
        <begin position="7"/>
        <end position="25"/>
    </location>
</feature>
<gene>
    <name evidence="12" type="primary">secG</name>
    <name evidence="12" type="ORF">IAA16_06760</name>
</gene>
<feature type="transmembrane region" description="Helical" evidence="10">
    <location>
        <begin position="56"/>
        <end position="74"/>
    </location>
</feature>
<keyword evidence="7 10" id="KW-1133">Transmembrane helix</keyword>
<dbReference type="Pfam" id="PF03840">
    <property type="entry name" value="SecG"/>
    <property type="match status" value="1"/>
</dbReference>
<dbReference type="PANTHER" id="PTHR34182:SF1">
    <property type="entry name" value="PROTEIN-EXPORT MEMBRANE PROTEIN SECG"/>
    <property type="match status" value="1"/>
</dbReference>
<evidence type="ECO:0000256" key="9">
    <source>
        <dbReference type="ARBA" id="ARBA00023136"/>
    </source>
</evidence>
<comment type="subcellular location">
    <subcellularLocation>
        <location evidence="1 10">Cell membrane</location>
        <topology evidence="1 10">Multi-pass membrane protein</topology>
    </subcellularLocation>
</comment>
<evidence type="ECO:0000313" key="12">
    <source>
        <dbReference type="EMBL" id="MBU3850249.1"/>
    </source>
</evidence>
<comment type="similarity">
    <text evidence="2 10">Belongs to the SecG family.</text>
</comment>
<keyword evidence="4 10" id="KW-1003">Cell membrane</keyword>
<evidence type="ECO:0000256" key="10">
    <source>
        <dbReference type="RuleBase" id="RU365087"/>
    </source>
</evidence>
<dbReference type="GO" id="GO:0009306">
    <property type="term" value="P:protein secretion"/>
    <property type="evidence" value="ECO:0007669"/>
    <property type="project" value="UniProtKB-UniRule"/>
</dbReference>
<evidence type="ECO:0000256" key="3">
    <source>
        <dbReference type="ARBA" id="ARBA00022448"/>
    </source>
</evidence>
<evidence type="ECO:0000256" key="5">
    <source>
        <dbReference type="ARBA" id="ARBA00022692"/>
    </source>
</evidence>
<keyword evidence="5 10" id="KW-0812">Transmembrane</keyword>
<evidence type="ECO:0000313" key="13">
    <source>
        <dbReference type="Proteomes" id="UP000823914"/>
    </source>
</evidence>
<keyword evidence="8 10" id="KW-0811">Translocation</keyword>
<dbReference type="GO" id="GO:0065002">
    <property type="term" value="P:intracellular protein transmembrane transport"/>
    <property type="evidence" value="ECO:0007669"/>
    <property type="project" value="TreeGrafter"/>
</dbReference>
<dbReference type="PANTHER" id="PTHR34182">
    <property type="entry name" value="PROTEIN-EXPORT MEMBRANE PROTEIN SECG"/>
    <property type="match status" value="1"/>
</dbReference>
<proteinExistence type="inferred from homology"/>
<name>A0A9E2NZN4_9SPIR</name>
<reference evidence="12" key="2">
    <citation type="submission" date="2021-04" db="EMBL/GenBank/DDBJ databases">
        <authorList>
            <person name="Gilroy R."/>
        </authorList>
    </citation>
    <scope>NUCLEOTIDE SEQUENCE</scope>
    <source>
        <strain evidence="12">Gambia15-2214</strain>
    </source>
</reference>
<reference evidence="12" key="1">
    <citation type="journal article" date="2021" name="PeerJ">
        <title>Extensive microbial diversity within the chicken gut microbiome revealed by metagenomics and culture.</title>
        <authorList>
            <person name="Gilroy R."/>
            <person name="Ravi A."/>
            <person name="Getino M."/>
            <person name="Pursley I."/>
            <person name="Horton D.L."/>
            <person name="Alikhan N.F."/>
            <person name="Baker D."/>
            <person name="Gharbi K."/>
            <person name="Hall N."/>
            <person name="Watson M."/>
            <person name="Adriaenssens E.M."/>
            <person name="Foster-Nyarko E."/>
            <person name="Jarju S."/>
            <person name="Secka A."/>
            <person name="Antonio M."/>
            <person name="Oren A."/>
            <person name="Chaudhuri R.R."/>
            <person name="La Ragione R."/>
            <person name="Hildebrand F."/>
            <person name="Pallen M.J."/>
        </authorList>
    </citation>
    <scope>NUCLEOTIDE SEQUENCE</scope>
    <source>
        <strain evidence="12">Gambia15-2214</strain>
    </source>
</reference>
<evidence type="ECO:0000256" key="6">
    <source>
        <dbReference type="ARBA" id="ARBA00022927"/>
    </source>
</evidence>
<dbReference type="AlphaFoldDB" id="A0A9E2NZN4"/>
<evidence type="ECO:0000256" key="1">
    <source>
        <dbReference type="ARBA" id="ARBA00004651"/>
    </source>
</evidence>
<accession>A0A9E2NZN4</accession>
<comment type="function">
    <text evidence="10">Involved in protein export. Participates in an early event of protein translocation.</text>
</comment>
<dbReference type="GO" id="GO:0005886">
    <property type="term" value="C:plasma membrane"/>
    <property type="evidence" value="ECO:0007669"/>
    <property type="project" value="UniProtKB-SubCell"/>
</dbReference>
<sequence length="121" mass="12402">MGVIGIILLVAFVIICLLVIGVVLLQNEEGGGLGGLFGGSGSQAFGSRSGTVLTKTTYVLVALFFIATFVLAFINRAPTVRSLDGAAEQSATTTTGGAWYEDTATEEPAPAELSSDTSVNE</sequence>
<evidence type="ECO:0000256" key="4">
    <source>
        <dbReference type="ARBA" id="ARBA00022475"/>
    </source>
</evidence>
<dbReference type="GO" id="GO:0015450">
    <property type="term" value="F:protein-transporting ATPase activity"/>
    <property type="evidence" value="ECO:0007669"/>
    <property type="project" value="UniProtKB-UniRule"/>
</dbReference>
<evidence type="ECO:0000256" key="7">
    <source>
        <dbReference type="ARBA" id="ARBA00022989"/>
    </source>
</evidence>
<protein>
    <recommendedName>
        <fullName evidence="10">Protein-export membrane protein SecG</fullName>
    </recommendedName>
</protein>
<comment type="caution">
    <text evidence="12">The sequence shown here is derived from an EMBL/GenBank/DDBJ whole genome shotgun (WGS) entry which is preliminary data.</text>
</comment>
<keyword evidence="9 10" id="KW-0472">Membrane</keyword>
<evidence type="ECO:0000256" key="11">
    <source>
        <dbReference type="SAM" id="MobiDB-lite"/>
    </source>
</evidence>
<dbReference type="InterPro" id="IPR004692">
    <property type="entry name" value="SecG"/>
</dbReference>
<keyword evidence="3 10" id="KW-0813">Transport</keyword>
<dbReference type="GO" id="GO:0043952">
    <property type="term" value="P:protein transport by the Sec complex"/>
    <property type="evidence" value="ECO:0007669"/>
    <property type="project" value="TreeGrafter"/>
</dbReference>